<name>A0AAE0TLK7_9PEZI</name>
<comment type="caution">
    <text evidence="1">The sequence shown here is derived from an EMBL/GenBank/DDBJ whole genome shotgun (WGS) entry which is preliminary data.</text>
</comment>
<gene>
    <name evidence="1" type="ORF">LTR78_010875</name>
</gene>
<proteinExistence type="predicted"/>
<organism evidence="1 2">
    <name type="scientific">Recurvomyces mirabilis</name>
    <dbReference type="NCBI Taxonomy" id="574656"/>
    <lineage>
        <taxon>Eukaryota</taxon>
        <taxon>Fungi</taxon>
        <taxon>Dikarya</taxon>
        <taxon>Ascomycota</taxon>
        <taxon>Pezizomycotina</taxon>
        <taxon>Dothideomycetes</taxon>
        <taxon>Dothideomycetidae</taxon>
        <taxon>Mycosphaerellales</taxon>
        <taxon>Teratosphaeriaceae</taxon>
        <taxon>Recurvomyces</taxon>
    </lineage>
</organism>
<dbReference type="Proteomes" id="UP001274830">
    <property type="component" value="Unassembled WGS sequence"/>
</dbReference>
<evidence type="ECO:0000313" key="2">
    <source>
        <dbReference type="Proteomes" id="UP001274830"/>
    </source>
</evidence>
<reference evidence="1" key="1">
    <citation type="submission" date="2023-07" db="EMBL/GenBank/DDBJ databases">
        <title>Black Yeasts Isolated from many extreme environments.</title>
        <authorList>
            <person name="Coleine C."/>
            <person name="Stajich J.E."/>
            <person name="Selbmann L."/>
        </authorList>
    </citation>
    <scope>NUCLEOTIDE SEQUENCE</scope>
    <source>
        <strain evidence="1">CCFEE 5485</strain>
    </source>
</reference>
<evidence type="ECO:0000313" key="1">
    <source>
        <dbReference type="EMBL" id="KAK3669240.1"/>
    </source>
</evidence>
<keyword evidence="2" id="KW-1185">Reference proteome</keyword>
<sequence>MVRATDIRSREKSLGFKWERTVSRAKDCQKYPIIKELNAELKRITESYQGLRQIELLESTELEKEANVLFDDLGPKLWPADGDVNHVRSQWLAVSAVDNLAGFYPHDLYFEQTDHNERLRIVFYEWVVAKSMQYVRNHKPNHINHVILQDDPTLATEDQLGITALCTNLDDRNHTAKSRERTSLFSLNDAKEDTGIGDRRDSM</sequence>
<dbReference type="EMBL" id="JAUTXT010000095">
    <property type="protein sequence ID" value="KAK3669240.1"/>
    <property type="molecule type" value="Genomic_DNA"/>
</dbReference>
<accession>A0AAE0TLK7</accession>
<dbReference type="AlphaFoldDB" id="A0AAE0TLK7"/>
<protein>
    <submittedName>
        <fullName evidence="1">Uncharacterized protein</fullName>
    </submittedName>
</protein>